<dbReference type="SUPFAM" id="SSF53098">
    <property type="entry name" value="Ribonuclease H-like"/>
    <property type="match status" value="1"/>
</dbReference>
<dbReference type="Proteomes" id="UP000410492">
    <property type="component" value="Unassembled WGS sequence"/>
</dbReference>
<evidence type="ECO:0000313" key="4">
    <source>
        <dbReference type="Proteomes" id="UP000410492"/>
    </source>
</evidence>
<evidence type="ECO:0000313" key="3">
    <source>
        <dbReference type="EMBL" id="VEN57766.1"/>
    </source>
</evidence>
<dbReference type="InterPro" id="IPR036397">
    <property type="entry name" value="RNaseH_sf"/>
</dbReference>
<dbReference type="Pfam" id="PF00665">
    <property type="entry name" value="rve"/>
    <property type="match status" value="1"/>
</dbReference>
<gene>
    <name evidence="3" type="ORF">CALMAC_LOCUS16314</name>
</gene>
<accession>A0A653DD54</accession>
<organism evidence="3 4">
    <name type="scientific">Callosobruchus maculatus</name>
    <name type="common">Southern cowpea weevil</name>
    <name type="synonym">Pulse bruchid</name>
    <dbReference type="NCBI Taxonomy" id="64391"/>
    <lineage>
        <taxon>Eukaryota</taxon>
        <taxon>Metazoa</taxon>
        <taxon>Ecdysozoa</taxon>
        <taxon>Arthropoda</taxon>
        <taxon>Hexapoda</taxon>
        <taxon>Insecta</taxon>
        <taxon>Pterygota</taxon>
        <taxon>Neoptera</taxon>
        <taxon>Endopterygota</taxon>
        <taxon>Coleoptera</taxon>
        <taxon>Polyphaga</taxon>
        <taxon>Cucujiformia</taxon>
        <taxon>Chrysomeloidea</taxon>
        <taxon>Chrysomelidae</taxon>
        <taxon>Bruchinae</taxon>
        <taxon>Bruchini</taxon>
        <taxon>Callosobruchus</taxon>
    </lineage>
</organism>
<dbReference type="PANTHER" id="PTHR37984">
    <property type="entry name" value="PROTEIN CBG26694"/>
    <property type="match status" value="1"/>
</dbReference>
<name>A0A653DD54_CALMS</name>
<dbReference type="InterPro" id="IPR012337">
    <property type="entry name" value="RNaseH-like_sf"/>
</dbReference>
<protein>
    <recommendedName>
        <fullName evidence="1">RNA-directed DNA polymerase</fullName>
        <ecNumber evidence="1">2.7.7.49</ecNumber>
    </recommendedName>
</protein>
<dbReference type="PANTHER" id="PTHR37984:SF15">
    <property type="entry name" value="INTEGRASE CATALYTIC DOMAIN-CONTAINING PROTEIN"/>
    <property type="match status" value="1"/>
</dbReference>
<dbReference type="InterPro" id="IPR050951">
    <property type="entry name" value="Retrovirus_Pol_polyprotein"/>
</dbReference>
<reference evidence="3 4" key="1">
    <citation type="submission" date="2019-01" db="EMBL/GenBank/DDBJ databases">
        <authorList>
            <person name="Sayadi A."/>
        </authorList>
    </citation>
    <scope>NUCLEOTIDE SEQUENCE [LARGE SCALE GENOMIC DNA]</scope>
</reference>
<dbReference type="FunFam" id="1.10.340.70:FF:000001">
    <property type="entry name" value="Retrovirus-related Pol polyprotein from transposon gypsy-like Protein"/>
    <property type="match status" value="1"/>
</dbReference>
<feature type="non-terminal residue" evidence="3">
    <location>
        <position position="1"/>
    </location>
</feature>
<dbReference type="PROSITE" id="PS50994">
    <property type="entry name" value="INTEGRASE"/>
    <property type="match status" value="1"/>
</dbReference>
<evidence type="ECO:0000256" key="1">
    <source>
        <dbReference type="ARBA" id="ARBA00012493"/>
    </source>
</evidence>
<sequence>VLVQEFDFKIEHYPGSKNVVADTLSRQVPVKDLKIVPEKTNNFKVMRMKMSLEYDKLKGNFESMREAQLAEKWIRDKVMLLDRLAMEVPILTNEDSAIWEWYVIHEGLLFKRGDAFSPQFRLCVPKAQVKELVLAHHRDFGHFGKNKTYAQMRERFFWPHMQRHIRQLVAACDLCQKSKHAEKCQGALNAVLPSKPGELVCTDLVGPLPPSRAGATQILVVVDAFSKYVKLYALKRATSRSILNKLLEDYFLKVQKPECILSDNGTQYTSKSWKKSLTEMGVQVKYTSLYFPEGNPTERYNREIGRIIRAYCHDKHTRWAYVLDTVEYYLNVAISDSTGMTPVYLQFHESVPQPIEAYIKYPQSEYRKEDHQTVIIAARERLLSKAQRRATRLEKSKKLVTFREGDAVLVRRHDQSSAADKVIKKFFLLFDGPFWISRQVGPNSYVLKTAEGVELPKQNVVNLRPYKEMPVELE</sequence>
<proteinExistence type="predicted"/>
<keyword evidence="4" id="KW-1185">Reference proteome</keyword>
<dbReference type="Gene3D" id="1.10.340.70">
    <property type="match status" value="1"/>
</dbReference>
<dbReference type="Pfam" id="PF17921">
    <property type="entry name" value="Integrase_H2C2"/>
    <property type="match status" value="1"/>
</dbReference>
<dbReference type="OrthoDB" id="8195151at2759"/>
<dbReference type="EC" id="2.7.7.49" evidence="1"/>
<evidence type="ECO:0000259" key="2">
    <source>
        <dbReference type="PROSITE" id="PS50994"/>
    </source>
</evidence>
<dbReference type="GO" id="GO:0003964">
    <property type="term" value="F:RNA-directed DNA polymerase activity"/>
    <property type="evidence" value="ECO:0007669"/>
    <property type="project" value="UniProtKB-EC"/>
</dbReference>
<feature type="domain" description="Integrase catalytic" evidence="2">
    <location>
        <begin position="192"/>
        <end position="350"/>
    </location>
</feature>
<dbReference type="GO" id="GO:0003676">
    <property type="term" value="F:nucleic acid binding"/>
    <property type="evidence" value="ECO:0007669"/>
    <property type="project" value="InterPro"/>
</dbReference>
<dbReference type="InterPro" id="IPR001584">
    <property type="entry name" value="Integrase_cat-core"/>
</dbReference>
<dbReference type="InterPro" id="IPR041588">
    <property type="entry name" value="Integrase_H2C2"/>
</dbReference>
<dbReference type="Gene3D" id="3.30.420.10">
    <property type="entry name" value="Ribonuclease H-like superfamily/Ribonuclease H"/>
    <property type="match status" value="1"/>
</dbReference>
<dbReference type="GO" id="GO:0015074">
    <property type="term" value="P:DNA integration"/>
    <property type="evidence" value="ECO:0007669"/>
    <property type="project" value="InterPro"/>
</dbReference>
<dbReference type="AlphaFoldDB" id="A0A653DD54"/>
<dbReference type="EMBL" id="CAACVG010011296">
    <property type="protein sequence ID" value="VEN57766.1"/>
    <property type="molecule type" value="Genomic_DNA"/>
</dbReference>